<name>A0A6M4GXD4_9PROT</name>
<feature type="transmembrane region" description="Helical" evidence="7">
    <location>
        <begin position="101"/>
        <end position="123"/>
    </location>
</feature>
<dbReference type="InterPro" id="IPR045621">
    <property type="entry name" value="BPD_transp_1_N"/>
</dbReference>
<dbReference type="GO" id="GO:0055085">
    <property type="term" value="P:transmembrane transport"/>
    <property type="evidence" value="ECO:0007669"/>
    <property type="project" value="InterPro"/>
</dbReference>
<keyword evidence="5 7" id="KW-1133">Transmembrane helix</keyword>
<evidence type="ECO:0000313" key="10">
    <source>
        <dbReference type="Proteomes" id="UP000501534"/>
    </source>
</evidence>
<dbReference type="AlphaFoldDB" id="A0A6M4GXD4"/>
<evidence type="ECO:0000313" key="9">
    <source>
        <dbReference type="EMBL" id="QJR11662.1"/>
    </source>
</evidence>
<gene>
    <name evidence="9" type="primary">dppB_3</name>
    <name evidence="9" type="ORF">DSM104443_02741</name>
</gene>
<evidence type="ECO:0000256" key="2">
    <source>
        <dbReference type="ARBA" id="ARBA00022448"/>
    </source>
</evidence>
<accession>A0A6M4GXD4</accession>
<dbReference type="Proteomes" id="UP000501534">
    <property type="component" value="Chromosome"/>
</dbReference>
<dbReference type="CDD" id="cd06261">
    <property type="entry name" value="TM_PBP2"/>
    <property type="match status" value="1"/>
</dbReference>
<keyword evidence="6 7" id="KW-0472">Membrane</keyword>
<evidence type="ECO:0000256" key="7">
    <source>
        <dbReference type="RuleBase" id="RU363032"/>
    </source>
</evidence>
<dbReference type="PANTHER" id="PTHR30465">
    <property type="entry name" value="INNER MEMBRANE ABC TRANSPORTER"/>
    <property type="match status" value="1"/>
</dbReference>
<dbReference type="GO" id="GO:0005886">
    <property type="term" value="C:plasma membrane"/>
    <property type="evidence" value="ECO:0007669"/>
    <property type="project" value="UniProtKB-SubCell"/>
</dbReference>
<sequence length="312" mass="35415">MTAYVVRRLWQMIPTLAGVILLIFFLFNWVGGDPAQVLAGKISNPEQIANIRKQLGVDQPYYVQLWYFVQQVFTFDFGRSWSTNEEVSRILLTRVGPTLTIMVPVLIIETFLAVIFAIMVAYVRGTLTDRTIMILCTTAMSISFLVYIIVGQYLFGFQWGIFPVQGWSESFTKNLVTYAPLPIILAVAVGLAPQLRLYRSFFLEEINQDYVRTARAKGLPEKKVMMKHVLRNALIPILTNIGIYLPSVFVGSFLLEVFFSIPGLGREIITAVNRSDFPVIKAVTVYLAVLTMIINLLVDVMYKFVDPRVSFK</sequence>
<dbReference type="InterPro" id="IPR035906">
    <property type="entry name" value="MetI-like_sf"/>
</dbReference>
<reference evidence="9 10" key="1">
    <citation type="submission" date="2020-04" db="EMBL/GenBank/DDBJ databases">
        <title>Usitatibacter rugosus gen. nov., sp. nov. and Usitatibacter palustris sp. nov., novel members of Usitatibacteraceae fam. nov. within the order Nitrosomonadales isolated from soil.</title>
        <authorList>
            <person name="Huber K.J."/>
            <person name="Neumann-Schaal M."/>
            <person name="Geppert A."/>
            <person name="Luckner M."/>
            <person name="Wanner G."/>
            <person name="Overmann J."/>
        </authorList>
    </citation>
    <scope>NUCLEOTIDE SEQUENCE [LARGE SCALE GENOMIC DNA]</scope>
    <source>
        <strain evidence="9 10">0125_3</strain>
    </source>
</reference>
<dbReference type="PANTHER" id="PTHR30465:SF0">
    <property type="entry name" value="OLIGOPEPTIDE TRANSPORT SYSTEM PERMEASE PROTEIN APPB"/>
    <property type="match status" value="1"/>
</dbReference>
<organism evidence="9 10">
    <name type="scientific">Usitatibacter rugosus</name>
    <dbReference type="NCBI Taxonomy" id="2732067"/>
    <lineage>
        <taxon>Bacteria</taxon>
        <taxon>Pseudomonadati</taxon>
        <taxon>Pseudomonadota</taxon>
        <taxon>Betaproteobacteria</taxon>
        <taxon>Nitrosomonadales</taxon>
        <taxon>Usitatibacteraceae</taxon>
        <taxon>Usitatibacter</taxon>
    </lineage>
</organism>
<evidence type="ECO:0000256" key="4">
    <source>
        <dbReference type="ARBA" id="ARBA00022692"/>
    </source>
</evidence>
<protein>
    <submittedName>
        <fullName evidence="9">Dipeptide transport system permease protein DppB</fullName>
    </submittedName>
</protein>
<dbReference type="InterPro" id="IPR000515">
    <property type="entry name" value="MetI-like"/>
</dbReference>
<feature type="domain" description="ABC transmembrane type-1" evidence="8">
    <location>
        <begin position="95"/>
        <end position="298"/>
    </location>
</feature>
<feature type="transmembrane region" description="Helical" evidence="7">
    <location>
        <begin position="233"/>
        <end position="259"/>
    </location>
</feature>
<feature type="transmembrane region" description="Helical" evidence="7">
    <location>
        <begin position="175"/>
        <end position="192"/>
    </location>
</feature>
<dbReference type="Pfam" id="PF00528">
    <property type="entry name" value="BPD_transp_1"/>
    <property type="match status" value="1"/>
</dbReference>
<proteinExistence type="inferred from homology"/>
<dbReference type="Pfam" id="PF19300">
    <property type="entry name" value="BPD_transp_1_N"/>
    <property type="match status" value="1"/>
</dbReference>
<keyword evidence="10" id="KW-1185">Reference proteome</keyword>
<dbReference type="RefSeq" id="WP_171093187.1">
    <property type="nucleotide sequence ID" value="NZ_CP053069.1"/>
</dbReference>
<dbReference type="EMBL" id="CP053069">
    <property type="protein sequence ID" value="QJR11662.1"/>
    <property type="molecule type" value="Genomic_DNA"/>
</dbReference>
<dbReference type="Gene3D" id="1.10.3720.10">
    <property type="entry name" value="MetI-like"/>
    <property type="match status" value="1"/>
</dbReference>
<evidence type="ECO:0000256" key="1">
    <source>
        <dbReference type="ARBA" id="ARBA00004651"/>
    </source>
</evidence>
<feature type="transmembrane region" description="Helical" evidence="7">
    <location>
        <begin position="279"/>
        <end position="302"/>
    </location>
</feature>
<keyword evidence="3" id="KW-1003">Cell membrane</keyword>
<evidence type="ECO:0000259" key="8">
    <source>
        <dbReference type="PROSITE" id="PS50928"/>
    </source>
</evidence>
<dbReference type="PROSITE" id="PS50928">
    <property type="entry name" value="ABC_TM1"/>
    <property type="match status" value="1"/>
</dbReference>
<comment type="subcellular location">
    <subcellularLocation>
        <location evidence="1 7">Cell membrane</location>
        <topology evidence="1 7">Multi-pass membrane protein</topology>
    </subcellularLocation>
</comment>
<evidence type="ECO:0000256" key="6">
    <source>
        <dbReference type="ARBA" id="ARBA00023136"/>
    </source>
</evidence>
<keyword evidence="2 7" id="KW-0813">Transport</keyword>
<feature type="transmembrane region" description="Helical" evidence="7">
    <location>
        <begin position="132"/>
        <end position="155"/>
    </location>
</feature>
<evidence type="ECO:0000256" key="5">
    <source>
        <dbReference type="ARBA" id="ARBA00022989"/>
    </source>
</evidence>
<comment type="similarity">
    <text evidence="7">Belongs to the binding-protein-dependent transport system permease family.</text>
</comment>
<keyword evidence="4 7" id="KW-0812">Transmembrane</keyword>
<dbReference type="KEGG" id="uru:DSM104443_02741"/>
<evidence type="ECO:0000256" key="3">
    <source>
        <dbReference type="ARBA" id="ARBA00022475"/>
    </source>
</evidence>
<feature type="transmembrane region" description="Helical" evidence="7">
    <location>
        <begin position="12"/>
        <end position="31"/>
    </location>
</feature>
<dbReference type="SUPFAM" id="SSF161098">
    <property type="entry name" value="MetI-like"/>
    <property type="match status" value="1"/>
</dbReference>